<keyword evidence="2" id="KW-0732">Signal</keyword>
<accession>A0A154L5W4</accession>
<gene>
    <name evidence="4" type="ORF">AUP42_19065</name>
</gene>
<dbReference type="NCBIfam" id="TIGR01845">
    <property type="entry name" value="outer_NodT"/>
    <property type="match status" value="1"/>
</dbReference>
<comment type="caution">
    <text evidence="4">The sequence shown here is derived from an EMBL/GenBank/DDBJ whole genome shotgun (WGS) entry which is preliminary data.</text>
</comment>
<organism evidence="4 5">
    <name type="scientific">Thalassospira lucentensis</name>
    <dbReference type="NCBI Taxonomy" id="168935"/>
    <lineage>
        <taxon>Bacteria</taxon>
        <taxon>Pseudomonadati</taxon>
        <taxon>Pseudomonadota</taxon>
        <taxon>Alphaproteobacteria</taxon>
        <taxon>Rhodospirillales</taxon>
        <taxon>Thalassospiraceae</taxon>
        <taxon>Thalassospira</taxon>
    </lineage>
</organism>
<keyword evidence="2" id="KW-1134">Transmembrane beta strand</keyword>
<feature type="chain" id="PRO_5007359283" description="RND transporter" evidence="2">
    <location>
        <begin position="26"/>
        <end position="483"/>
    </location>
</feature>
<keyword evidence="2" id="KW-0449">Lipoprotein</keyword>
<evidence type="ECO:0000256" key="3">
    <source>
        <dbReference type="SAM" id="MobiDB-lite"/>
    </source>
</evidence>
<dbReference type="Proteomes" id="UP000076335">
    <property type="component" value="Unassembled WGS sequence"/>
</dbReference>
<dbReference type="RefSeq" id="WP_062951642.1">
    <property type="nucleotide sequence ID" value="NZ_LPVY01000011.1"/>
</dbReference>
<dbReference type="Gene3D" id="1.20.1600.10">
    <property type="entry name" value="Outer membrane efflux proteins (OEP)"/>
    <property type="match status" value="1"/>
</dbReference>
<dbReference type="Gene3D" id="2.20.200.10">
    <property type="entry name" value="Outer membrane efflux proteins (OEP)"/>
    <property type="match status" value="1"/>
</dbReference>
<feature type="region of interest" description="Disordered" evidence="3">
    <location>
        <begin position="107"/>
        <end position="128"/>
    </location>
</feature>
<keyword evidence="2" id="KW-0472">Membrane</keyword>
<dbReference type="InterPro" id="IPR010131">
    <property type="entry name" value="MdtP/NodT-like"/>
</dbReference>
<dbReference type="AlphaFoldDB" id="A0A154L5W4"/>
<keyword evidence="2" id="KW-0564">Palmitate</keyword>
<feature type="signal peptide" evidence="2">
    <location>
        <begin position="1"/>
        <end position="25"/>
    </location>
</feature>
<evidence type="ECO:0000256" key="2">
    <source>
        <dbReference type="RuleBase" id="RU362097"/>
    </source>
</evidence>
<dbReference type="PANTHER" id="PTHR30203">
    <property type="entry name" value="OUTER MEMBRANE CATION EFFLUX PROTEIN"/>
    <property type="match status" value="1"/>
</dbReference>
<evidence type="ECO:0000313" key="4">
    <source>
        <dbReference type="EMBL" id="KZB64939.1"/>
    </source>
</evidence>
<feature type="compositionally biased region" description="Basic and acidic residues" evidence="3">
    <location>
        <begin position="111"/>
        <end position="124"/>
    </location>
</feature>
<dbReference type="OrthoDB" id="9783100at2"/>
<sequence length="483" mass="52296">MSVKRLSICCALPLLIGLSACQTVGPDYVAPKFDLVGAYTPPVPVIAANQADHGRWWESTSDPVLRDLIALGLANNLDLRIAASRIEEARAVARGVSGANGIEVGASVNGDAERGTSSRERGDQTTDLGFGAGIDFSWTADVWGGQQREDEVALADYLEQVYLREDVYLTVIADIVRNYIELRGTQKRQELLRSSLDLQRQTSNIVQVRMQTGLASELDLSRARAEVSDIEATLPTLQTDIDRSINAIAILLGAQPGTYRDRLVDVQPLPEFDSAPPIGIPADLLRRRPDVRAAELSLISATSEIGVQTADLYPELTLDGSLALGATGYGSGPIVRTAMAAIGAVIDATLYDGGARQADIDVAEQQAQQAFYSYQQTLLVAIQDVESAIYGYVGAVQQRDSLISSVQYHRQAFEQSRVRYVQGLSNFLDVLDSQRTLTQSQQDLADAETDLELETINLYAAVGLSVDDVERYADKAGIDMNNG</sequence>
<keyword evidence="2" id="KW-0812">Transmembrane</keyword>
<dbReference type="PROSITE" id="PS51257">
    <property type="entry name" value="PROKAR_LIPOPROTEIN"/>
    <property type="match status" value="1"/>
</dbReference>
<comment type="similarity">
    <text evidence="1 2">Belongs to the outer membrane factor (OMF) (TC 1.B.17) family.</text>
</comment>
<dbReference type="SUPFAM" id="SSF56954">
    <property type="entry name" value="Outer membrane efflux proteins (OEP)"/>
    <property type="match status" value="1"/>
</dbReference>
<reference evidence="4 5" key="1">
    <citation type="submission" date="2015-12" db="EMBL/GenBank/DDBJ databases">
        <title>Genome sequence of Thalassospira lucentensis MCCC 1A02072.</title>
        <authorList>
            <person name="Lu L."/>
            <person name="Lai Q."/>
            <person name="Shao Z."/>
            <person name="Qian P."/>
        </authorList>
    </citation>
    <scope>NUCLEOTIDE SEQUENCE [LARGE SCALE GENOMIC DNA]</scope>
    <source>
        <strain evidence="4 5">MCCC 1A02072</strain>
    </source>
</reference>
<evidence type="ECO:0000313" key="5">
    <source>
        <dbReference type="Proteomes" id="UP000076335"/>
    </source>
</evidence>
<evidence type="ECO:0000256" key="1">
    <source>
        <dbReference type="ARBA" id="ARBA00007613"/>
    </source>
</evidence>
<comment type="subcellular location">
    <subcellularLocation>
        <location evidence="2">Cell membrane</location>
        <topology evidence="2">Lipid-anchor</topology>
    </subcellularLocation>
</comment>
<name>A0A154L5W4_9PROT</name>
<dbReference type="GO" id="GO:0015562">
    <property type="term" value="F:efflux transmembrane transporter activity"/>
    <property type="evidence" value="ECO:0007669"/>
    <property type="project" value="InterPro"/>
</dbReference>
<dbReference type="GO" id="GO:0005886">
    <property type="term" value="C:plasma membrane"/>
    <property type="evidence" value="ECO:0007669"/>
    <property type="project" value="UniProtKB-SubCell"/>
</dbReference>
<dbReference type="EMBL" id="LPVY01000011">
    <property type="protein sequence ID" value="KZB64939.1"/>
    <property type="molecule type" value="Genomic_DNA"/>
</dbReference>
<evidence type="ECO:0008006" key="6">
    <source>
        <dbReference type="Google" id="ProtNLM"/>
    </source>
</evidence>
<dbReference type="Pfam" id="PF02321">
    <property type="entry name" value="OEP"/>
    <property type="match status" value="2"/>
</dbReference>
<proteinExistence type="inferred from homology"/>
<protein>
    <recommendedName>
        <fullName evidence="6">RND transporter</fullName>
    </recommendedName>
</protein>
<dbReference type="InterPro" id="IPR003423">
    <property type="entry name" value="OMP_efflux"/>
</dbReference>
<dbReference type="PANTHER" id="PTHR30203:SF25">
    <property type="entry name" value="OUTER MEMBRANE PROTEIN-RELATED"/>
    <property type="match status" value="1"/>
</dbReference>